<dbReference type="AlphaFoldDB" id="A0A9W4WPM5"/>
<protein>
    <submittedName>
        <fullName evidence="3">7654_t:CDS:1</fullName>
    </submittedName>
</protein>
<name>A0A9W4WPM5_9GLOM</name>
<evidence type="ECO:0000313" key="3">
    <source>
        <dbReference type="EMBL" id="CAI2176817.1"/>
    </source>
</evidence>
<dbReference type="OrthoDB" id="687730at2759"/>
<feature type="coiled-coil region" evidence="1">
    <location>
        <begin position="361"/>
        <end position="423"/>
    </location>
</feature>
<dbReference type="SMART" id="SM00240">
    <property type="entry name" value="FHA"/>
    <property type="match status" value="1"/>
</dbReference>
<dbReference type="Pfam" id="PF00498">
    <property type="entry name" value="FHA"/>
    <property type="match status" value="1"/>
</dbReference>
<sequence>MGSPIENPWIQSSRLNQPNVITLFLEPINDTFQPKRITLVEGGSIKIGRMTNKGTTPTESNGYFDSKVLSRNHAEVNYHNNQVFIKDLKSSNGTFINGKRLSAEGKESNPIELRHGDELEFGVDIINEQDKKLLFRKVAAKVCLLQPGGNLYDPVITGIEHQKITNGHNNKRRGIRSQQASLNAENSLFAMLEYNFSQAELERARSESQYLSDIGSMLNDATNTVDARSKRTPSDKVIDFRFYEESRAMLEEARIKLRETEVELNKAIFAKMDYKEKFMVSEKNFIELKQRYMSSENRVTELEQKYTSSEKKIGELEQTRTASEKKCKMSDQKVIELEDKCSVSESRIRVLEDALQSTFNAQTKSCKFDDLEERLAKVTKELSDVQFTLDKTRDHLKKSEKELHASQKKYNDAKKTIKELRSVENSFEHRNEEKLSLLSRIQTLEDASKKSDSEYGVLREQLKKAESLNKILKVEVDSLQEQFEMRVEEEISLRLSSSQGGLWRRHKKQESEPVKEGEMTDERAIESIIFDDKKSNKKSKKSILIKGSISVVVLGIGTWCLFKFYS</sequence>
<keyword evidence="1" id="KW-0175">Coiled coil</keyword>
<proteinExistence type="predicted"/>
<dbReference type="InterPro" id="IPR051176">
    <property type="entry name" value="Cent_Immune-Sig_Mod"/>
</dbReference>
<dbReference type="PANTHER" id="PTHR15715">
    <property type="entry name" value="CENTROSOMAL PROTEIN OF 170 KDA"/>
    <property type="match status" value="1"/>
</dbReference>
<dbReference type="Gene3D" id="2.60.200.20">
    <property type="match status" value="1"/>
</dbReference>
<dbReference type="EMBL" id="CAMKVN010001562">
    <property type="protein sequence ID" value="CAI2176817.1"/>
    <property type="molecule type" value="Genomic_DNA"/>
</dbReference>
<dbReference type="SUPFAM" id="SSF49879">
    <property type="entry name" value="SMAD/FHA domain"/>
    <property type="match status" value="1"/>
</dbReference>
<feature type="coiled-coil region" evidence="1">
    <location>
        <begin position="243"/>
        <end position="319"/>
    </location>
</feature>
<keyword evidence="4" id="KW-1185">Reference proteome</keyword>
<evidence type="ECO:0000313" key="4">
    <source>
        <dbReference type="Proteomes" id="UP001153678"/>
    </source>
</evidence>
<dbReference type="Proteomes" id="UP001153678">
    <property type="component" value="Unassembled WGS sequence"/>
</dbReference>
<dbReference type="PANTHER" id="PTHR15715:SF37">
    <property type="entry name" value="LD47843P"/>
    <property type="match status" value="1"/>
</dbReference>
<gene>
    <name evidence="3" type="ORF">FWILDA_LOCUS7774</name>
</gene>
<accession>A0A9W4WPM5</accession>
<comment type="caution">
    <text evidence="3">The sequence shown here is derived from an EMBL/GenBank/DDBJ whole genome shotgun (WGS) entry which is preliminary data.</text>
</comment>
<feature type="domain" description="FHA" evidence="2">
    <location>
        <begin position="45"/>
        <end position="101"/>
    </location>
</feature>
<dbReference type="PROSITE" id="PS50006">
    <property type="entry name" value="FHA_DOMAIN"/>
    <property type="match status" value="1"/>
</dbReference>
<evidence type="ECO:0000259" key="2">
    <source>
        <dbReference type="PROSITE" id="PS50006"/>
    </source>
</evidence>
<dbReference type="SUPFAM" id="SSF57997">
    <property type="entry name" value="Tropomyosin"/>
    <property type="match status" value="1"/>
</dbReference>
<organism evidence="3 4">
    <name type="scientific">Funneliformis geosporum</name>
    <dbReference type="NCBI Taxonomy" id="1117311"/>
    <lineage>
        <taxon>Eukaryota</taxon>
        <taxon>Fungi</taxon>
        <taxon>Fungi incertae sedis</taxon>
        <taxon>Mucoromycota</taxon>
        <taxon>Glomeromycotina</taxon>
        <taxon>Glomeromycetes</taxon>
        <taxon>Glomerales</taxon>
        <taxon>Glomeraceae</taxon>
        <taxon>Funneliformis</taxon>
    </lineage>
</organism>
<reference evidence="3" key="1">
    <citation type="submission" date="2022-08" db="EMBL/GenBank/DDBJ databases">
        <authorList>
            <person name="Kallberg Y."/>
            <person name="Tangrot J."/>
            <person name="Rosling A."/>
        </authorList>
    </citation>
    <scope>NUCLEOTIDE SEQUENCE</scope>
    <source>
        <strain evidence="3">Wild A</strain>
    </source>
</reference>
<dbReference type="InterPro" id="IPR008984">
    <property type="entry name" value="SMAD_FHA_dom_sf"/>
</dbReference>
<evidence type="ECO:0000256" key="1">
    <source>
        <dbReference type="SAM" id="Coils"/>
    </source>
</evidence>
<dbReference type="InterPro" id="IPR000253">
    <property type="entry name" value="FHA_dom"/>
</dbReference>